<dbReference type="InterPro" id="IPR001898">
    <property type="entry name" value="SLC13A/DASS"/>
</dbReference>
<sequence length="291" mass="32771">MGGYWVFEVLPYAVTALIPLVLFPLMGVLDTKVTSMQYMKDSNMMFIGGLIIALAVEYCNLHTRISLHAIKLIGCSYRRLNFGLVTLTMLISMWISNTAATAMMTPIIEAVLMQLEEQGMSKMFEESENPEAEKEDPSLRKPTRATMCFYISTAYAATIGGLGCIVGSGTNLVFKGIYETHFKEGEGVDFNKWLGANIPLMLLIMYPSWIWIQIWYMGLCRPNSKDAKEINVGKEGEEITRKVLVGKLEEMGKCSTHEILVGIMFVIVVLLWFFRRPGFMPGWPKLITEMA</sequence>
<dbReference type="STRING" id="1661398.A0A482VIF8"/>
<proteinExistence type="inferred from homology"/>
<dbReference type="Pfam" id="PF00939">
    <property type="entry name" value="Na_sulph_symp"/>
    <property type="match status" value="1"/>
</dbReference>
<name>A0A482VIF8_ASBVE</name>
<feature type="non-terminal residue" evidence="7">
    <location>
        <position position="291"/>
    </location>
</feature>
<feature type="transmembrane region" description="Helical" evidence="6">
    <location>
        <begin position="43"/>
        <end position="63"/>
    </location>
</feature>
<keyword evidence="8" id="KW-1185">Reference proteome</keyword>
<organism evidence="7 8">
    <name type="scientific">Asbolus verrucosus</name>
    <name type="common">Desert ironclad beetle</name>
    <dbReference type="NCBI Taxonomy" id="1661398"/>
    <lineage>
        <taxon>Eukaryota</taxon>
        <taxon>Metazoa</taxon>
        <taxon>Ecdysozoa</taxon>
        <taxon>Arthropoda</taxon>
        <taxon>Hexapoda</taxon>
        <taxon>Insecta</taxon>
        <taxon>Pterygota</taxon>
        <taxon>Neoptera</taxon>
        <taxon>Endopterygota</taxon>
        <taxon>Coleoptera</taxon>
        <taxon>Polyphaga</taxon>
        <taxon>Cucujiformia</taxon>
        <taxon>Tenebrionidae</taxon>
        <taxon>Pimeliinae</taxon>
        <taxon>Asbolus</taxon>
    </lineage>
</organism>
<reference evidence="7 8" key="1">
    <citation type="submission" date="2017-03" db="EMBL/GenBank/DDBJ databases">
        <title>Genome of the blue death feigning beetle - Asbolus verrucosus.</title>
        <authorList>
            <person name="Rider S.D."/>
        </authorList>
    </citation>
    <scope>NUCLEOTIDE SEQUENCE [LARGE SCALE GENOMIC DNA]</scope>
    <source>
        <strain evidence="7">Butters</strain>
        <tissue evidence="7">Head and leg muscle</tissue>
    </source>
</reference>
<evidence type="ECO:0000313" key="7">
    <source>
        <dbReference type="EMBL" id="RZC32483.1"/>
    </source>
</evidence>
<evidence type="ECO:0000256" key="1">
    <source>
        <dbReference type="ARBA" id="ARBA00004141"/>
    </source>
</evidence>
<comment type="similarity">
    <text evidence="2">Belongs to the SLC13A/DASS transporter (TC 2.A.47) family. NADC subfamily.</text>
</comment>
<dbReference type="Proteomes" id="UP000292052">
    <property type="component" value="Unassembled WGS sequence"/>
</dbReference>
<accession>A0A482VIF8</accession>
<feature type="transmembrane region" description="Helical" evidence="6">
    <location>
        <begin position="257"/>
        <end position="274"/>
    </location>
</feature>
<evidence type="ECO:0000256" key="3">
    <source>
        <dbReference type="ARBA" id="ARBA00022692"/>
    </source>
</evidence>
<evidence type="ECO:0000313" key="8">
    <source>
        <dbReference type="Proteomes" id="UP000292052"/>
    </source>
</evidence>
<evidence type="ECO:0000256" key="4">
    <source>
        <dbReference type="ARBA" id="ARBA00022989"/>
    </source>
</evidence>
<keyword evidence="5 6" id="KW-0472">Membrane</keyword>
<dbReference type="GO" id="GO:0005886">
    <property type="term" value="C:plasma membrane"/>
    <property type="evidence" value="ECO:0007669"/>
    <property type="project" value="TreeGrafter"/>
</dbReference>
<feature type="transmembrane region" description="Helical" evidence="6">
    <location>
        <begin position="12"/>
        <end position="31"/>
    </location>
</feature>
<evidence type="ECO:0000256" key="5">
    <source>
        <dbReference type="ARBA" id="ARBA00023136"/>
    </source>
</evidence>
<gene>
    <name evidence="7" type="ORF">BDFB_010634</name>
</gene>
<comment type="caution">
    <text evidence="7">The sequence shown here is derived from an EMBL/GenBank/DDBJ whole genome shotgun (WGS) entry which is preliminary data.</text>
</comment>
<dbReference type="PANTHER" id="PTHR10283">
    <property type="entry name" value="SOLUTE CARRIER FAMILY 13 MEMBER"/>
    <property type="match status" value="1"/>
</dbReference>
<dbReference type="GO" id="GO:0015137">
    <property type="term" value="F:citrate transmembrane transporter activity"/>
    <property type="evidence" value="ECO:0007669"/>
    <property type="project" value="TreeGrafter"/>
</dbReference>
<dbReference type="GO" id="GO:0015141">
    <property type="term" value="F:succinate transmembrane transporter activity"/>
    <property type="evidence" value="ECO:0007669"/>
    <property type="project" value="TreeGrafter"/>
</dbReference>
<comment type="subcellular location">
    <subcellularLocation>
        <location evidence="1">Membrane</location>
        <topology evidence="1">Multi-pass membrane protein</topology>
    </subcellularLocation>
</comment>
<feature type="transmembrane region" description="Helical" evidence="6">
    <location>
        <begin position="83"/>
        <end position="112"/>
    </location>
</feature>
<dbReference type="PANTHER" id="PTHR10283:SF82">
    <property type="entry name" value="SOLUTE CARRIER FAMILY 13 MEMBER 2"/>
    <property type="match status" value="1"/>
</dbReference>
<protein>
    <submittedName>
        <fullName evidence="7">I'm not dead yet-like</fullName>
    </submittedName>
</protein>
<dbReference type="EMBL" id="QDEB01096951">
    <property type="protein sequence ID" value="RZC32483.1"/>
    <property type="molecule type" value="Genomic_DNA"/>
</dbReference>
<keyword evidence="4 6" id="KW-1133">Transmembrane helix</keyword>
<evidence type="ECO:0000256" key="2">
    <source>
        <dbReference type="ARBA" id="ARBA00006772"/>
    </source>
</evidence>
<dbReference type="AlphaFoldDB" id="A0A482VIF8"/>
<evidence type="ECO:0000256" key="6">
    <source>
        <dbReference type="SAM" id="Phobius"/>
    </source>
</evidence>
<keyword evidence="3 6" id="KW-0812">Transmembrane</keyword>
<feature type="transmembrane region" description="Helical" evidence="6">
    <location>
        <begin position="148"/>
        <end position="174"/>
    </location>
</feature>
<dbReference type="OrthoDB" id="6493944at2759"/>
<feature type="transmembrane region" description="Helical" evidence="6">
    <location>
        <begin position="194"/>
        <end position="216"/>
    </location>
</feature>